<dbReference type="PANTHER" id="PTHR43464:SF19">
    <property type="entry name" value="UBIQUINONE BIOSYNTHESIS O-METHYLTRANSFERASE, MITOCHONDRIAL"/>
    <property type="match status" value="1"/>
</dbReference>
<dbReference type="Pfam" id="PF08241">
    <property type="entry name" value="Methyltransf_11"/>
    <property type="match status" value="1"/>
</dbReference>
<evidence type="ECO:0000256" key="2">
    <source>
        <dbReference type="ARBA" id="ARBA00022679"/>
    </source>
</evidence>
<dbReference type="Gene3D" id="3.40.50.150">
    <property type="entry name" value="Vaccinia Virus protein VP39"/>
    <property type="match status" value="1"/>
</dbReference>
<dbReference type="EMBL" id="JACHHG010000014">
    <property type="protein sequence ID" value="MBB6099692.1"/>
    <property type="molecule type" value="Genomic_DNA"/>
</dbReference>
<evidence type="ECO:0000259" key="4">
    <source>
        <dbReference type="Pfam" id="PF08241"/>
    </source>
</evidence>
<evidence type="ECO:0000256" key="3">
    <source>
        <dbReference type="ARBA" id="ARBA00022691"/>
    </source>
</evidence>
<feature type="domain" description="Methyltransferase type 11" evidence="4">
    <location>
        <begin position="47"/>
        <end position="141"/>
    </location>
</feature>
<keyword evidence="6" id="KW-1185">Reference proteome</keyword>
<keyword evidence="3" id="KW-0949">S-adenosyl-L-methionine</keyword>
<dbReference type="SUPFAM" id="SSF53335">
    <property type="entry name" value="S-adenosyl-L-methionine-dependent methyltransferases"/>
    <property type="match status" value="1"/>
</dbReference>
<dbReference type="Proteomes" id="UP000569951">
    <property type="component" value="Unassembled WGS sequence"/>
</dbReference>
<reference evidence="5 6" key="1">
    <citation type="submission" date="2020-08" db="EMBL/GenBank/DDBJ databases">
        <title>Genomic Encyclopedia of Type Strains, Phase IV (KMG-IV): sequencing the most valuable type-strain genomes for metagenomic binning, comparative biology and taxonomic classification.</title>
        <authorList>
            <person name="Goeker M."/>
        </authorList>
    </citation>
    <scope>NUCLEOTIDE SEQUENCE [LARGE SCALE GENOMIC DNA]</scope>
    <source>
        <strain evidence="5 6">DSM 21458</strain>
    </source>
</reference>
<proteinExistence type="predicted"/>
<keyword evidence="2 5" id="KW-0808">Transferase</keyword>
<gene>
    <name evidence="5" type="ORF">HNR42_003150</name>
</gene>
<evidence type="ECO:0000256" key="1">
    <source>
        <dbReference type="ARBA" id="ARBA00022603"/>
    </source>
</evidence>
<dbReference type="PANTHER" id="PTHR43464">
    <property type="entry name" value="METHYLTRANSFERASE"/>
    <property type="match status" value="1"/>
</dbReference>
<dbReference type="GO" id="GO:0008757">
    <property type="term" value="F:S-adenosylmethionine-dependent methyltransferase activity"/>
    <property type="evidence" value="ECO:0007669"/>
    <property type="project" value="InterPro"/>
</dbReference>
<accession>A0A841I731</accession>
<dbReference type="GO" id="GO:0032259">
    <property type="term" value="P:methylation"/>
    <property type="evidence" value="ECO:0007669"/>
    <property type="project" value="UniProtKB-KW"/>
</dbReference>
<dbReference type="AlphaFoldDB" id="A0A841I731"/>
<protein>
    <submittedName>
        <fullName evidence="5">SAM-dependent methyltransferase</fullName>
    </submittedName>
</protein>
<evidence type="ECO:0000313" key="6">
    <source>
        <dbReference type="Proteomes" id="UP000569951"/>
    </source>
</evidence>
<sequence length="241" mass="27232">MSQNIYDRPDFFEGYRQLERSRRGLEGAPEWPALRALLPAVHGLDVLDLGCGFGWFCRWAHAQGARTVVGLDLSENMLTRARELTAPGTVSYRRADLEEVALPAGGFDLVYSSLALHYLEHLPELLDRVYAALRPGGQLVFSVEHPIFTAPRRPGWLQPDGHRTWPVDQYLLEGPRVTDWLAPGVVKQHRTVSTYLNLLITRGFTVRHLEEWGPTDAQVAAQPELAEERERPMFLLVAATR</sequence>
<dbReference type="RefSeq" id="WP_183988440.1">
    <property type="nucleotide sequence ID" value="NZ_JACHHG010000014.1"/>
</dbReference>
<evidence type="ECO:0000313" key="5">
    <source>
        <dbReference type="EMBL" id="MBB6099692.1"/>
    </source>
</evidence>
<keyword evidence="1 5" id="KW-0489">Methyltransferase</keyword>
<name>A0A841I731_9DEIO</name>
<comment type="caution">
    <text evidence="5">The sequence shown here is derived from an EMBL/GenBank/DDBJ whole genome shotgun (WGS) entry which is preliminary data.</text>
</comment>
<dbReference type="InterPro" id="IPR029063">
    <property type="entry name" value="SAM-dependent_MTases_sf"/>
</dbReference>
<organism evidence="5 6">
    <name type="scientific">Deinobacterium chartae</name>
    <dbReference type="NCBI Taxonomy" id="521158"/>
    <lineage>
        <taxon>Bacteria</taxon>
        <taxon>Thermotogati</taxon>
        <taxon>Deinococcota</taxon>
        <taxon>Deinococci</taxon>
        <taxon>Deinococcales</taxon>
        <taxon>Deinococcaceae</taxon>
        <taxon>Deinobacterium</taxon>
    </lineage>
</organism>
<dbReference type="CDD" id="cd02440">
    <property type="entry name" value="AdoMet_MTases"/>
    <property type="match status" value="1"/>
</dbReference>
<dbReference type="InterPro" id="IPR013216">
    <property type="entry name" value="Methyltransf_11"/>
</dbReference>